<dbReference type="Gene3D" id="2.60.120.260">
    <property type="entry name" value="Galactose-binding domain-like"/>
    <property type="match status" value="1"/>
</dbReference>
<dbReference type="EC" id="1.3.5.2" evidence="6 28"/>
<protein>
    <recommendedName>
        <fullName evidence="7 28">Dihydroorotate dehydrogenase (quinone), mitochondrial</fullName>
        <shortName evidence="28">DHOdehase</shortName>
        <ecNumber evidence="6 28">1.3.5.2</ecNumber>
    </recommendedName>
</protein>
<evidence type="ECO:0000256" key="23">
    <source>
        <dbReference type="ARBA" id="ARBA00023145"/>
    </source>
</evidence>
<keyword evidence="16 27" id="KW-0720">Serine protease</keyword>
<dbReference type="PANTHER" id="PTHR42884:SF23">
    <property type="entry name" value="FURIN-LIKE PROTEASE 2"/>
    <property type="match status" value="1"/>
</dbReference>
<comment type="subcellular location">
    <subcellularLocation>
        <location evidence="2 28">Mitochondrion inner membrane</location>
        <topology evidence="2 28">Single-pass membrane protein</topology>
    </subcellularLocation>
</comment>
<dbReference type="InterPro" id="IPR022398">
    <property type="entry name" value="Peptidase_S8_His-AS"/>
</dbReference>
<evidence type="ECO:0000256" key="19">
    <source>
        <dbReference type="ARBA" id="ARBA00022989"/>
    </source>
</evidence>
<proteinExistence type="inferred from homology"/>
<evidence type="ECO:0000256" key="4">
    <source>
        <dbReference type="ARBA" id="ARBA00005325"/>
    </source>
</evidence>
<dbReference type="GO" id="GO:0006207">
    <property type="term" value="P:'de novo' pyrimidine nucleobase biosynthetic process"/>
    <property type="evidence" value="ECO:0007669"/>
    <property type="project" value="InterPro"/>
</dbReference>
<dbReference type="PROSITE" id="PS51892">
    <property type="entry name" value="SUBTILASE"/>
    <property type="match status" value="1"/>
</dbReference>
<keyword evidence="17" id="KW-0106">Calcium</keyword>
<evidence type="ECO:0000256" key="26">
    <source>
        <dbReference type="ARBA" id="ARBA00048639"/>
    </source>
</evidence>
<dbReference type="SUPFAM" id="SSF49785">
    <property type="entry name" value="Galactose-binding domain-like"/>
    <property type="match status" value="1"/>
</dbReference>
<organism evidence="29 30">
    <name type="scientific">Pristionchus pacificus</name>
    <name type="common">Parasitic nematode worm</name>
    <dbReference type="NCBI Taxonomy" id="54126"/>
    <lineage>
        <taxon>Eukaryota</taxon>
        <taxon>Metazoa</taxon>
        <taxon>Ecdysozoa</taxon>
        <taxon>Nematoda</taxon>
        <taxon>Chromadorea</taxon>
        <taxon>Rhabditida</taxon>
        <taxon>Rhabditina</taxon>
        <taxon>Diplogasteromorpha</taxon>
        <taxon>Diplogasteroidea</taxon>
        <taxon>Neodiplogasteridae</taxon>
        <taxon>Pristionchus</taxon>
    </lineage>
</organism>
<dbReference type="GO" id="GO:0004252">
    <property type="term" value="F:serine-type endopeptidase activity"/>
    <property type="evidence" value="ECO:0000318"/>
    <property type="project" value="GO_Central"/>
</dbReference>
<dbReference type="PANTHER" id="PTHR42884">
    <property type="entry name" value="PROPROTEIN CONVERTASE SUBTILISIN/KEXIN-RELATED"/>
    <property type="match status" value="1"/>
</dbReference>
<evidence type="ECO:0000256" key="15">
    <source>
        <dbReference type="ARBA" id="ARBA00022801"/>
    </source>
</evidence>
<dbReference type="PROSITE" id="PS00136">
    <property type="entry name" value="SUBTILASE_ASP"/>
    <property type="match status" value="1"/>
</dbReference>
<keyword evidence="30" id="KW-1185">Reference proteome</keyword>
<evidence type="ECO:0000256" key="10">
    <source>
        <dbReference type="ARBA" id="ARBA00022670"/>
    </source>
</evidence>
<keyword evidence="20 28" id="KW-0560">Oxidoreductase</keyword>
<dbReference type="CDD" id="cd04059">
    <property type="entry name" value="Peptidases_S8_Protein_convertases_Kexins_Furin-like"/>
    <property type="match status" value="1"/>
</dbReference>
<dbReference type="Gene3D" id="3.20.20.70">
    <property type="entry name" value="Aldolase class I"/>
    <property type="match status" value="1"/>
</dbReference>
<evidence type="ECO:0000256" key="20">
    <source>
        <dbReference type="ARBA" id="ARBA00023002"/>
    </source>
</evidence>
<evidence type="ECO:0000256" key="14">
    <source>
        <dbReference type="ARBA" id="ARBA00022792"/>
    </source>
</evidence>
<evidence type="ECO:0000256" key="18">
    <source>
        <dbReference type="ARBA" id="ARBA00022946"/>
    </source>
</evidence>
<evidence type="ECO:0000256" key="6">
    <source>
        <dbReference type="ARBA" id="ARBA00012791"/>
    </source>
</evidence>
<evidence type="ECO:0000256" key="13">
    <source>
        <dbReference type="ARBA" id="ARBA00022729"/>
    </source>
</evidence>
<keyword evidence="9 28" id="KW-0288">FMN</keyword>
<dbReference type="InterPro" id="IPR006212">
    <property type="entry name" value="Furin_repeat"/>
</dbReference>
<dbReference type="InterPro" id="IPR001295">
    <property type="entry name" value="Dihydroorotate_DH_CS"/>
</dbReference>
<dbReference type="NCBIfam" id="TIGR01036">
    <property type="entry name" value="pyrD_sub2"/>
    <property type="match status" value="1"/>
</dbReference>
<keyword evidence="12 28" id="KW-0812">Transmembrane</keyword>
<keyword evidence="22 28" id="KW-0472">Membrane</keyword>
<dbReference type="Pfam" id="PF01483">
    <property type="entry name" value="P_proprotein"/>
    <property type="match status" value="1"/>
</dbReference>
<dbReference type="InterPro" id="IPR038466">
    <property type="entry name" value="S8_pro-domain_sf"/>
</dbReference>
<comment type="pathway">
    <text evidence="3 28">Pyrimidine metabolism; UMP biosynthesis via de novo pathway; orotate from (S)-dihydroorotate (quinone route): step 1/1.</text>
</comment>
<dbReference type="PROSITE" id="PS00912">
    <property type="entry name" value="DHODEHASE_2"/>
    <property type="match status" value="1"/>
</dbReference>
<dbReference type="NCBIfam" id="NF003645">
    <property type="entry name" value="PRK05286.1-2"/>
    <property type="match status" value="1"/>
</dbReference>
<keyword evidence="25" id="KW-0325">Glycoprotein</keyword>
<comment type="cofactor">
    <cofactor evidence="28">
        <name>FMN</name>
        <dbReference type="ChEBI" id="CHEBI:58210"/>
    </cofactor>
    <text evidence="28">Binds 1 FMN per subunit.</text>
</comment>
<dbReference type="PROSITE" id="PS00911">
    <property type="entry name" value="DHODEHASE_1"/>
    <property type="match status" value="1"/>
</dbReference>
<dbReference type="GO" id="GO:0005743">
    <property type="term" value="C:mitochondrial inner membrane"/>
    <property type="evidence" value="ECO:0007669"/>
    <property type="project" value="UniProtKB-SubCell"/>
</dbReference>
<evidence type="ECO:0000256" key="12">
    <source>
        <dbReference type="ARBA" id="ARBA00022692"/>
    </source>
</evidence>
<dbReference type="NCBIfam" id="NF003652">
    <property type="entry name" value="PRK05286.2-5"/>
    <property type="match status" value="1"/>
</dbReference>
<evidence type="ECO:0000256" key="1">
    <source>
        <dbReference type="ARBA" id="ARBA00001913"/>
    </source>
</evidence>
<name>A0A2A6BMV1_PRIPA</name>
<dbReference type="SUPFAM" id="SSF57184">
    <property type="entry name" value="Growth factor receptor domain"/>
    <property type="match status" value="1"/>
</dbReference>
<keyword evidence="14 28" id="KW-0999">Mitochondrion inner membrane</keyword>
<evidence type="ECO:0000313" key="29">
    <source>
        <dbReference type="EnsemblMetazoa" id="PPA08575.1"/>
    </source>
</evidence>
<comment type="similarity">
    <text evidence="4">Belongs to the peptidase S8 family. Furin subfamily.</text>
</comment>
<evidence type="ECO:0000256" key="28">
    <source>
        <dbReference type="RuleBase" id="RU361255"/>
    </source>
</evidence>
<dbReference type="InterPro" id="IPR032815">
    <property type="entry name" value="S8_pro-domain"/>
</dbReference>
<evidence type="ECO:0000256" key="22">
    <source>
        <dbReference type="ARBA" id="ARBA00023136"/>
    </source>
</evidence>
<keyword evidence="19 28" id="KW-1133">Transmembrane helix</keyword>
<dbReference type="GO" id="GO:0016485">
    <property type="term" value="P:protein processing"/>
    <property type="evidence" value="ECO:0000318"/>
    <property type="project" value="GO_Central"/>
</dbReference>
<dbReference type="PROSITE" id="PS00138">
    <property type="entry name" value="SUBTILASE_SER"/>
    <property type="match status" value="1"/>
</dbReference>
<dbReference type="InterPro" id="IPR005720">
    <property type="entry name" value="Dihydroorotate_DH_cat"/>
</dbReference>
<dbReference type="GO" id="GO:0106430">
    <property type="term" value="F:dihydroorotate dehydrogenase (quinone) activity"/>
    <property type="evidence" value="ECO:0007669"/>
    <property type="project" value="UniProtKB-EC"/>
</dbReference>
<dbReference type="InterPro" id="IPR034182">
    <property type="entry name" value="Kexin/furin"/>
</dbReference>
<dbReference type="GO" id="GO:0000139">
    <property type="term" value="C:Golgi membrane"/>
    <property type="evidence" value="ECO:0000318"/>
    <property type="project" value="GO_Central"/>
</dbReference>
<keyword evidence="11" id="KW-0165">Cleavage on pair of basic residues</keyword>
<evidence type="ECO:0000256" key="25">
    <source>
        <dbReference type="ARBA" id="ARBA00023180"/>
    </source>
</evidence>
<dbReference type="SUPFAM" id="SSF51395">
    <property type="entry name" value="FMN-linked oxidoreductases"/>
    <property type="match status" value="1"/>
</dbReference>
<evidence type="ECO:0000256" key="24">
    <source>
        <dbReference type="ARBA" id="ARBA00023157"/>
    </source>
</evidence>
<accession>A0A8R1Y9C6</accession>
<evidence type="ECO:0000313" key="30">
    <source>
        <dbReference type="Proteomes" id="UP000005239"/>
    </source>
</evidence>
<comment type="cofactor">
    <cofactor evidence="1">
        <name>Ca(2+)</name>
        <dbReference type="ChEBI" id="CHEBI:29108"/>
    </cofactor>
</comment>
<evidence type="ECO:0000256" key="21">
    <source>
        <dbReference type="ARBA" id="ARBA00023128"/>
    </source>
</evidence>
<comment type="similarity">
    <text evidence="5 28">Belongs to the dihydroorotate dehydrogenase family. Type 2 subfamily.</text>
</comment>
<dbReference type="PROSITE" id="PS51829">
    <property type="entry name" value="P_HOMO_B"/>
    <property type="match status" value="1"/>
</dbReference>
<reference evidence="29" key="2">
    <citation type="submission" date="2022-06" db="UniProtKB">
        <authorList>
            <consortium name="EnsemblMetazoa"/>
        </authorList>
    </citation>
    <scope>IDENTIFICATION</scope>
    <source>
        <strain evidence="29">PS312</strain>
    </source>
</reference>
<dbReference type="FunFam" id="2.60.120.260:FF:000006">
    <property type="entry name" value="Proprotein convertase subtilisin/kexin type 5"/>
    <property type="match status" value="1"/>
</dbReference>
<evidence type="ECO:0000256" key="5">
    <source>
        <dbReference type="ARBA" id="ARBA00005359"/>
    </source>
</evidence>
<evidence type="ECO:0000256" key="11">
    <source>
        <dbReference type="ARBA" id="ARBA00022685"/>
    </source>
</evidence>
<dbReference type="InterPro" id="IPR005719">
    <property type="entry name" value="Dihydroorotate_DH_2"/>
</dbReference>
<evidence type="ECO:0000256" key="27">
    <source>
        <dbReference type="RuleBase" id="RU003355"/>
    </source>
</evidence>
<evidence type="ECO:0000256" key="3">
    <source>
        <dbReference type="ARBA" id="ARBA00005161"/>
    </source>
</evidence>
<dbReference type="GO" id="GO:0045887">
    <property type="term" value="P:positive regulation of synaptic assembly at neuromuscular junction"/>
    <property type="evidence" value="ECO:0007669"/>
    <property type="project" value="UniProtKB-ARBA"/>
</dbReference>
<dbReference type="Gene3D" id="3.30.70.850">
    <property type="entry name" value="Peptidase S8, pro-domain"/>
    <property type="match status" value="1"/>
</dbReference>
<keyword evidence="8 28" id="KW-0285">Flavoprotein</keyword>
<evidence type="ECO:0000256" key="17">
    <source>
        <dbReference type="ARBA" id="ARBA00022837"/>
    </source>
</evidence>
<dbReference type="InterPro" id="IPR015500">
    <property type="entry name" value="Peptidase_S8_subtilisin-rel"/>
</dbReference>
<dbReference type="FunFam" id="3.20.20.70:FF:000066">
    <property type="entry name" value="Dihydroorotate dehydrogenase (quinone), mitochondrial"/>
    <property type="match status" value="1"/>
</dbReference>
<keyword evidence="10 27" id="KW-0645">Protease</keyword>
<dbReference type="SUPFAM" id="SSF52743">
    <property type="entry name" value="Subtilisin-like"/>
    <property type="match status" value="1"/>
</dbReference>
<feature type="transmembrane region" description="Helical" evidence="28">
    <location>
        <begin position="924"/>
        <end position="948"/>
    </location>
</feature>
<dbReference type="Proteomes" id="UP000005239">
    <property type="component" value="Unassembled WGS sequence"/>
</dbReference>
<dbReference type="SMART" id="SM00261">
    <property type="entry name" value="FU"/>
    <property type="match status" value="3"/>
</dbReference>
<keyword evidence="15 27" id="KW-0378">Hydrolase</keyword>
<dbReference type="Gene3D" id="3.40.50.200">
    <property type="entry name" value="Peptidase S8/S53 domain"/>
    <property type="match status" value="1"/>
</dbReference>
<dbReference type="PROSITE" id="PS00137">
    <property type="entry name" value="SUBTILASE_HIS"/>
    <property type="match status" value="1"/>
</dbReference>
<dbReference type="CDD" id="cd04738">
    <property type="entry name" value="DHOD_2_like"/>
    <property type="match status" value="1"/>
</dbReference>
<gene>
    <name evidence="29" type="primary">WBGene00098129</name>
</gene>
<dbReference type="InterPro" id="IPR000209">
    <property type="entry name" value="Peptidase_S8/S53_dom"/>
</dbReference>
<dbReference type="CDD" id="cd00064">
    <property type="entry name" value="FU"/>
    <property type="match status" value="3"/>
</dbReference>
<dbReference type="InterPro" id="IPR023828">
    <property type="entry name" value="Peptidase_S8_Ser-AS"/>
</dbReference>
<accession>A0A2A6BMV1</accession>
<keyword evidence="24" id="KW-1015">Disulfide bond</keyword>
<keyword evidence="21 28" id="KW-0496">Mitochondrion</keyword>
<comment type="catalytic activity">
    <reaction evidence="26 28">
        <text>(S)-dihydroorotate + a quinone = orotate + a quinol</text>
        <dbReference type="Rhea" id="RHEA:30187"/>
        <dbReference type="ChEBI" id="CHEBI:24646"/>
        <dbReference type="ChEBI" id="CHEBI:30839"/>
        <dbReference type="ChEBI" id="CHEBI:30864"/>
        <dbReference type="ChEBI" id="CHEBI:132124"/>
        <dbReference type="EC" id="1.3.5.2"/>
    </reaction>
</comment>
<evidence type="ECO:0000256" key="8">
    <source>
        <dbReference type="ARBA" id="ARBA00022630"/>
    </source>
</evidence>
<dbReference type="Pfam" id="PF00082">
    <property type="entry name" value="Peptidase_S8"/>
    <property type="match status" value="1"/>
</dbReference>
<keyword evidence="23" id="KW-0865">Zymogen</keyword>
<reference evidence="30" key="1">
    <citation type="journal article" date="2008" name="Nat. Genet.">
        <title>The Pristionchus pacificus genome provides a unique perspective on nematode lifestyle and parasitism.</title>
        <authorList>
            <person name="Dieterich C."/>
            <person name="Clifton S.W."/>
            <person name="Schuster L.N."/>
            <person name="Chinwalla A."/>
            <person name="Delehaunty K."/>
            <person name="Dinkelacker I."/>
            <person name="Fulton L."/>
            <person name="Fulton R."/>
            <person name="Godfrey J."/>
            <person name="Minx P."/>
            <person name="Mitreva M."/>
            <person name="Roeseler W."/>
            <person name="Tian H."/>
            <person name="Witte H."/>
            <person name="Yang S.P."/>
            <person name="Wilson R.K."/>
            <person name="Sommer R.J."/>
        </authorList>
    </citation>
    <scope>NUCLEOTIDE SEQUENCE [LARGE SCALE GENOMIC DNA]</scope>
    <source>
        <strain evidence="30">PS312</strain>
    </source>
</reference>
<dbReference type="InterPro" id="IPR023827">
    <property type="entry name" value="Peptidase_S8_Asp-AS"/>
</dbReference>
<dbReference type="Pfam" id="PF01180">
    <property type="entry name" value="DHO_dh"/>
    <property type="match status" value="1"/>
</dbReference>
<dbReference type="InterPro" id="IPR009030">
    <property type="entry name" value="Growth_fac_rcpt_cys_sf"/>
</dbReference>
<dbReference type="GO" id="GO:0005802">
    <property type="term" value="C:trans-Golgi network"/>
    <property type="evidence" value="ECO:0000318"/>
    <property type="project" value="GO_Central"/>
</dbReference>
<dbReference type="InterPro" id="IPR036852">
    <property type="entry name" value="Peptidase_S8/S53_dom_sf"/>
</dbReference>
<evidence type="ECO:0000256" key="2">
    <source>
        <dbReference type="ARBA" id="ARBA00004434"/>
    </source>
</evidence>
<evidence type="ECO:0000256" key="7">
    <source>
        <dbReference type="ARBA" id="ARBA00017599"/>
    </source>
</evidence>
<dbReference type="Gene3D" id="2.10.220.10">
    <property type="entry name" value="Hormone Receptor, Insulin-like Growth Factor Receptor 1, Chain A, domain 2"/>
    <property type="match status" value="1"/>
</dbReference>
<dbReference type="Pfam" id="PF16470">
    <property type="entry name" value="S8_pro-domain"/>
    <property type="match status" value="1"/>
</dbReference>
<keyword evidence="13" id="KW-0732">Signal</keyword>
<dbReference type="InterPro" id="IPR008979">
    <property type="entry name" value="Galactose-bd-like_sf"/>
</dbReference>
<dbReference type="GO" id="GO:0044205">
    <property type="term" value="P:'de novo' UMP biosynthetic process"/>
    <property type="evidence" value="ECO:0007669"/>
    <property type="project" value="UniProtKB-UniPathway"/>
</dbReference>
<evidence type="ECO:0000256" key="9">
    <source>
        <dbReference type="ARBA" id="ARBA00022643"/>
    </source>
</evidence>
<dbReference type="FunFam" id="3.40.50.200:FF:000001">
    <property type="entry name" value="Furin 2, isoform B"/>
    <property type="match status" value="1"/>
</dbReference>
<dbReference type="InterPro" id="IPR013785">
    <property type="entry name" value="Aldolase_TIM"/>
</dbReference>
<evidence type="ECO:0000256" key="16">
    <source>
        <dbReference type="ARBA" id="ARBA00022825"/>
    </source>
</evidence>
<dbReference type="PRINTS" id="PR00723">
    <property type="entry name" value="SUBTILISIN"/>
</dbReference>
<keyword evidence="18" id="KW-0809">Transit peptide</keyword>
<dbReference type="EnsemblMetazoa" id="PPA08575.1">
    <property type="protein sequence ID" value="PPA08575.1"/>
    <property type="gene ID" value="WBGene00098129"/>
</dbReference>
<sequence length="1414" mass="155304">MIPPRLSLLLIFISVLIGVINGIEHDSVCTGDACADSHHTVIRLKKRDDAMARKIALDHDMEIRGEPFMDSHYFAYHKETTGRRRKREVIESLESHPHVESVHEQIPRKRVKRDYVHDDNDSAHRYQRASGSSVVDQGISKQRRQANGGLEIPRLPFRDPLYNDQWYLVGNAVGGFDMNVRNAWLMGYAGRNVSISILDDGIQRDHPDLAANYDPLASTDINDHDDDPTPQNNGDNKHGTRCAGEVAAIANNNECGVGVAFKSKIGGVRMLDGAVSDSVEAASLSLNQNHIDIYSASWGPEDDGKTFDGPGPLAREAFYRGIKNGRGGKGNIFVWASGNGGSRQDSCSADGYTTSVYTLSISSATFDNHRPWYLEECPSSIATTYSSANINQPAIVTVDVPRGCTKMHTGTSASAPLAAGIIALALEANPALTWRDMQHLVLRTANPTPLLDNPGWSVNGVGRKISNKFGYGLMDGHALVKLAKEWRTVPEQHICTYEYKLAAPNPRPLTGRFQLNFTLEVNGCETGTPVLYLEHVQVHSTVRYGKRGDLKLTLFSPAGTKSVLLPPRPQDFNVNGFHKWPFLSVQMWGEDPRGTWVLMVESVTTNPNLAGTFHDWTLLLYGTADPAHPADKLHPPGPVPTGQSILGRMQQLTSQVRRPQAWSRVRQLEIPTGSPFQSPFGGGGGINQSQRPIQQLGHWVYDPFEARWTEEGEPEAISIGDLRSAGNCHEECLGGCHESQSASSCFKCKHLQQSMRNRAGFRCVTYCDDGFYKDENSCKKCSPLCHTCSKAEVCDTCPGAQLLIDVDHFAHWDHGQCVEACPEGLVADYESNLIQARCVLKENLCGEGYFLGPTSRCAMCDEACELCHGAGPIFCDKCAPGFGNRSVGYCRPCCKEGDKALENHCEDCSASAVASLHLSHSSPFWSFVWLLLAVSLVGLVIAAAYFFFRDDRTRDSIETETQLMSTIPSTKTLANFDWSVKYCVHTNASLSLAQPIVQVVLHYTDSTSQVFEFTREQMYSKLPPGYITRSTCIILSTGLAGYGVIEMMFGGETFYKKALMPVVHKYTDGEDAHKNAVKMAKWGLIPRFGPNHWEYPELECTLFGRKLRNPVGLAAGFDKDGEAIENLGKSGFGMVEIGSVTPLPQPGNDRPRVFRLLEDEGIINRYGFNSLGAGTVQRKVKSARENWSEKSALFGVNLGKNKLHDDARIDYEIGVNYLGAYADYIVINVSSPNTPGLRSMQNKKELQGLLSTVKKAVDILNVKEKPALVLKIAPDLVESEMKDIAMVVLDKAYGVDGLIVSNTTVARPSSLKSEHSKEIGGLSGVPLKEKSTECVREMYRLTGGRVPIIGVGGISSGQDAYEKIRAGASAVQVYSALVYHGWPVIGKVKRELAECLRKDGFTNVSQAIGADHKK</sequence>
<dbReference type="InterPro" id="IPR002884">
    <property type="entry name" value="P_dom"/>
</dbReference>